<proteinExistence type="inferred from homology"/>
<sequence>MSTDDSVGSAGRGARVWNTLLAYIALTKPRVIELLLVSTIPVMLQADRGHVDIALIVVTVIGGWMGAASANSLNMVADADIDQKMKRTQKRPLARHAVPVRNALVFGIVLAFASFAVLYFGTGNKWLPPILVWVTIGFYAGVYTLILKRRTWQNVIWGGAAGCTPALVGWAAVTGSLSWEPFVLFLVVFFWTPPHTWALAMRYREDYRAAGVPMFPVIAGDERVTTHMLVYTWLTVLTSFALIPVTSWIYLAVSIGAGAWFIYMVTKLFLETRRGVEVKPLKIFLTSNEYLALLFCGLAVDAVINMPTIASLF</sequence>
<feature type="transmembrane region" description="Helical" evidence="14">
    <location>
        <begin position="154"/>
        <end position="176"/>
    </location>
</feature>
<comment type="function">
    <text evidence="14">Converts heme B (protoheme IX) to heme O by substitution of the vinyl group on carbon 2 of heme B porphyrin ring with a hydroxyethyl farnesyl side group.</text>
</comment>
<dbReference type="PANTHER" id="PTHR43448:SF7">
    <property type="entry name" value="4-HYDROXYBENZOATE SOLANESYLTRANSFERASE"/>
    <property type="match status" value="1"/>
</dbReference>
<evidence type="ECO:0000256" key="14">
    <source>
        <dbReference type="HAMAP-Rule" id="MF_00154"/>
    </source>
</evidence>
<keyword evidence="16" id="KW-1185">Reference proteome</keyword>
<feature type="transmembrane region" description="Helical" evidence="14">
    <location>
        <begin position="224"/>
        <end position="243"/>
    </location>
</feature>
<accession>A0ABZ2U7A4</accession>
<evidence type="ECO:0000256" key="9">
    <source>
        <dbReference type="ARBA" id="ARBA00023136"/>
    </source>
</evidence>
<evidence type="ECO:0000256" key="10">
    <source>
        <dbReference type="ARBA" id="ARBA00030253"/>
    </source>
</evidence>
<dbReference type="NCBIfam" id="TIGR01473">
    <property type="entry name" value="cyoE_ctaB"/>
    <property type="match status" value="1"/>
</dbReference>
<evidence type="ECO:0000256" key="11">
    <source>
        <dbReference type="ARBA" id="ARBA00040810"/>
    </source>
</evidence>
<feature type="transmembrane region" description="Helical" evidence="14">
    <location>
        <begin position="182"/>
        <end position="203"/>
    </location>
</feature>
<dbReference type="HAMAP" id="MF_00154">
    <property type="entry name" value="CyoE_CtaB"/>
    <property type="match status" value="1"/>
</dbReference>
<evidence type="ECO:0000256" key="3">
    <source>
        <dbReference type="ARBA" id="ARBA00012292"/>
    </source>
</evidence>
<keyword evidence="9 14" id="KW-0472">Membrane</keyword>
<evidence type="ECO:0000256" key="4">
    <source>
        <dbReference type="ARBA" id="ARBA00022475"/>
    </source>
</evidence>
<feature type="transmembrane region" description="Helical" evidence="14">
    <location>
        <begin position="98"/>
        <end position="120"/>
    </location>
</feature>
<keyword evidence="7 14" id="KW-1133">Transmembrane helix</keyword>
<dbReference type="Proteomes" id="UP001479933">
    <property type="component" value="Chromosome"/>
</dbReference>
<protein>
    <recommendedName>
        <fullName evidence="11 14">Protoheme IX farnesyltransferase</fullName>
        <ecNumber evidence="3 14">2.5.1.141</ecNumber>
    </recommendedName>
    <alternativeName>
        <fullName evidence="12 14">Heme B farnesyltransferase</fullName>
    </alternativeName>
    <alternativeName>
        <fullName evidence="10 14">Heme O synthase</fullName>
    </alternativeName>
</protein>
<dbReference type="RefSeq" id="WP_066171820.1">
    <property type="nucleotide sequence ID" value="NZ_CP136137.1"/>
</dbReference>
<comment type="pathway">
    <text evidence="2 14">Porphyrin-containing compound metabolism; heme O biosynthesis; heme O from protoheme: step 1/1.</text>
</comment>
<feature type="transmembrane region" description="Helical" evidence="14">
    <location>
        <begin position="290"/>
        <end position="310"/>
    </location>
</feature>
<comment type="similarity">
    <text evidence="14">Belongs to the UbiA prenyltransferase family. Protoheme IX farnesyltransferase subfamily.</text>
</comment>
<dbReference type="Pfam" id="PF01040">
    <property type="entry name" value="UbiA"/>
    <property type="match status" value="1"/>
</dbReference>
<name>A0ABZ2U7A4_9ACTN</name>
<dbReference type="Gene3D" id="1.20.120.1780">
    <property type="entry name" value="UbiA prenyltransferase"/>
    <property type="match status" value="1"/>
</dbReference>
<dbReference type="NCBIfam" id="NF003349">
    <property type="entry name" value="PRK04375.1-2"/>
    <property type="match status" value="1"/>
</dbReference>
<feature type="transmembrane region" description="Helical" evidence="14">
    <location>
        <begin position="53"/>
        <end position="77"/>
    </location>
</feature>
<evidence type="ECO:0000256" key="1">
    <source>
        <dbReference type="ARBA" id="ARBA00004651"/>
    </source>
</evidence>
<comment type="catalytic activity">
    <reaction evidence="13 14">
        <text>heme b + (2E,6E)-farnesyl diphosphate + H2O = Fe(II)-heme o + diphosphate</text>
        <dbReference type="Rhea" id="RHEA:28070"/>
        <dbReference type="ChEBI" id="CHEBI:15377"/>
        <dbReference type="ChEBI" id="CHEBI:33019"/>
        <dbReference type="ChEBI" id="CHEBI:60344"/>
        <dbReference type="ChEBI" id="CHEBI:60530"/>
        <dbReference type="ChEBI" id="CHEBI:175763"/>
        <dbReference type="EC" id="2.5.1.141"/>
    </reaction>
</comment>
<evidence type="ECO:0000256" key="13">
    <source>
        <dbReference type="ARBA" id="ARBA00047690"/>
    </source>
</evidence>
<dbReference type="Gene3D" id="1.10.357.140">
    <property type="entry name" value="UbiA prenyltransferase"/>
    <property type="match status" value="1"/>
</dbReference>
<gene>
    <name evidence="14" type="primary">ctaB</name>
    <name evidence="15" type="ORF">RVF87_18745</name>
</gene>
<reference evidence="15 16" key="1">
    <citation type="journal article" date="2023" name="Virus Evol.">
        <title>Computational host range prediction-The good, the bad, and the ugly.</title>
        <authorList>
            <person name="Howell A.A."/>
            <person name="Versoza C.J."/>
            <person name="Pfeifer S.P."/>
        </authorList>
    </citation>
    <scope>NUCLEOTIDE SEQUENCE [LARGE SCALE GENOMIC DNA]</scope>
    <source>
        <strain evidence="15 16">1610/1b</strain>
    </source>
</reference>
<dbReference type="GO" id="GO:0008495">
    <property type="term" value="F:protoheme IX farnesyltransferase activity"/>
    <property type="evidence" value="ECO:0007669"/>
    <property type="project" value="UniProtKB-EC"/>
</dbReference>
<evidence type="ECO:0000256" key="6">
    <source>
        <dbReference type="ARBA" id="ARBA00022692"/>
    </source>
</evidence>
<evidence type="ECO:0000313" key="16">
    <source>
        <dbReference type="Proteomes" id="UP001479933"/>
    </source>
</evidence>
<dbReference type="EMBL" id="CP136137">
    <property type="protein sequence ID" value="WYY09665.1"/>
    <property type="molecule type" value="Genomic_DNA"/>
</dbReference>
<evidence type="ECO:0000256" key="2">
    <source>
        <dbReference type="ARBA" id="ARBA00004919"/>
    </source>
</evidence>
<dbReference type="PANTHER" id="PTHR43448">
    <property type="entry name" value="PROTOHEME IX FARNESYLTRANSFERASE, MITOCHONDRIAL"/>
    <property type="match status" value="1"/>
</dbReference>
<evidence type="ECO:0000256" key="7">
    <source>
        <dbReference type="ARBA" id="ARBA00022989"/>
    </source>
</evidence>
<keyword evidence="4 14" id="KW-1003">Cell membrane</keyword>
<comment type="subcellular location">
    <subcellularLocation>
        <location evidence="1 14">Cell membrane</location>
        <topology evidence="1 14">Multi-pass membrane protein</topology>
    </subcellularLocation>
</comment>
<evidence type="ECO:0000256" key="5">
    <source>
        <dbReference type="ARBA" id="ARBA00022679"/>
    </source>
</evidence>
<feature type="transmembrane region" description="Helical" evidence="14">
    <location>
        <begin position="126"/>
        <end position="147"/>
    </location>
</feature>
<dbReference type="InterPro" id="IPR000537">
    <property type="entry name" value="UbiA_prenyltransferase"/>
</dbReference>
<dbReference type="InterPro" id="IPR006369">
    <property type="entry name" value="Protohaem_IX_farnesylTrfase"/>
</dbReference>
<comment type="miscellaneous">
    <text evidence="14">Carbon 2 of the heme B porphyrin ring is defined according to the Fischer nomenclature.</text>
</comment>
<evidence type="ECO:0000256" key="8">
    <source>
        <dbReference type="ARBA" id="ARBA00023133"/>
    </source>
</evidence>
<feature type="transmembrane region" description="Helical" evidence="14">
    <location>
        <begin position="249"/>
        <end position="270"/>
    </location>
</feature>
<dbReference type="InterPro" id="IPR044878">
    <property type="entry name" value="UbiA_sf"/>
</dbReference>
<dbReference type="EC" id="2.5.1.141" evidence="3 14"/>
<evidence type="ECO:0000256" key="12">
    <source>
        <dbReference type="ARBA" id="ARBA00042475"/>
    </source>
</evidence>
<organism evidence="15 16">
    <name type="scientific">Gordonia hydrophobica</name>
    <dbReference type="NCBI Taxonomy" id="40516"/>
    <lineage>
        <taxon>Bacteria</taxon>
        <taxon>Bacillati</taxon>
        <taxon>Actinomycetota</taxon>
        <taxon>Actinomycetes</taxon>
        <taxon>Mycobacteriales</taxon>
        <taxon>Gordoniaceae</taxon>
        <taxon>Gordonia</taxon>
    </lineage>
</organism>
<keyword evidence="8 14" id="KW-0350">Heme biosynthesis</keyword>
<dbReference type="CDD" id="cd13957">
    <property type="entry name" value="PT_UbiA_Cox10"/>
    <property type="match status" value="1"/>
</dbReference>
<keyword evidence="5 14" id="KW-0808">Transferase</keyword>
<evidence type="ECO:0000313" key="15">
    <source>
        <dbReference type="EMBL" id="WYY09665.1"/>
    </source>
</evidence>
<keyword evidence="6 14" id="KW-0812">Transmembrane</keyword>